<sequence length="331" mass="35940">MPAGDNPHSISEKKATLRESPKQPKSAVNEQQRASLFSKDNAAAIVGIKRPQSNGPLSPTNHHMVGNSGANGHLVYVRRRLETDQNKGGTSSSVRSVNSVSLRKAIAGGSQSQVPSQNNIRNTQLAPRPAPPAAVTASPALPLIGLLARHSFRQQSPGKVAVHPTNDEITSLPPLHVGSSPVLQSSAAAYLASNNVSATSTASPHAISATTLELNRADPPRSSNKDCSDRFIRLQAFLRNNEQSGQEEYIRMLRSLSPVGRTNHARQLEKRAANLLVQEGKELQKMKVLNVLGRLMPEFDAVQYSLEISISHWMSDSRLTEYFKKRCTVQS</sequence>
<feature type="compositionally biased region" description="Basic and acidic residues" evidence="1">
    <location>
        <begin position="10"/>
        <end position="22"/>
    </location>
</feature>
<gene>
    <name evidence="2" type="primary">ga16537</name>
    <name evidence="2" type="ORF">PR202_ga16537</name>
</gene>
<dbReference type="AlphaFoldDB" id="A0AAV5CNI7"/>
<evidence type="ECO:0000313" key="3">
    <source>
        <dbReference type="Proteomes" id="UP001054889"/>
    </source>
</evidence>
<feature type="region of interest" description="Disordered" evidence="1">
    <location>
        <begin position="1"/>
        <end position="38"/>
    </location>
</feature>
<protein>
    <submittedName>
        <fullName evidence="2">Uncharacterized protein</fullName>
    </submittedName>
</protein>
<reference evidence="2" key="1">
    <citation type="journal article" date="2018" name="DNA Res.">
        <title>Multiple hybrid de novo genome assembly of finger millet, an orphan allotetraploid crop.</title>
        <authorList>
            <person name="Hatakeyama M."/>
            <person name="Aluri S."/>
            <person name="Balachadran M.T."/>
            <person name="Sivarajan S.R."/>
            <person name="Patrignani A."/>
            <person name="Gruter S."/>
            <person name="Poveda L."/>
            <person name="Shimizu-Inatsugi R."/>
            <person name="Baeten J."/>
            <person name="Francoijs K.J."/>
            <person name="Nataraja K.N."/>
            <person name="Reddy Y.A.N."/>
            <person name="Phadnis S."/>
            <person name="Ravikumar R.L."/>
            <person name="Schlapbach R."/>
            <person name="Sreeman S.M."/>
            <person name="Shimizu K.K."/>
        </authorList>
    </citation>
    <scope>NUCLEOTIDE SEQUENCE</scope>
</reference>
<evidence type="ECO:0000256" key="1">
    <source>
        <dbReference type="SAM" id="MobiDB-lite"/>
    </source>
</evidence>
<proteinExistence type="predicted"/>
<feature type="compositionally biased region" description="Polar residues" evidence="1">
    <location>
        <begin position="51"/>
        <end position="61"/>
    </location>
</feature>
<feature type="compositionally biased region" description="Polar residues" evidence="1">
    <location>
        <begin position="109"/>
        <end position="124"/>
    </location>
</feature>
<dbReference type="PANTHER" id="PTHR34555:SF1">
    <property type="entry name" value="INTEGRAL MEMBRANE HEMOLYSIN-III-LIKE PROTEIN"/>
    <property type="match status" value="1"/>
</dbReference>
<feature type="compositionally biased region" description="Polar residues" evidence="1">
    <location>
        <begin position="26"/>
        <end position="35"/>
    </location>
</feature>
<evidence type="ECO:0000313" key="2">
    <source>
        <dbReference type="EMBL" id="GJM99441.1"/>
    </source>
</evidence>
<reference evidence="2" key="2">
    <citation type="submission" date="2021-12" db="EMBL/GenBank/DDBJ databases">
        <title>Resequencing data analysis of finger millet.</title>
        <authorList>
            <person name="Hatakeyama M."/>
            <person name="Aluri S."/>
            <person name="Balachadran M.T."/>
            <person name="Sivarajan S.R."/>
            <person name="Poveda L."/>
            <person name="Shimizu-Inatsugi R."/>
            <person name="Schlapbach R."/>
            <person name="Sreeman S.M."/>
            <person name="Shimizu K.K."/>
        </authorList>
    </citation>
    <scope>NUCLEOTIDE SEQUENCE</scope>
</reference>
<dbReference type="PANTHER" id="PTHR34555">
    <property type="entry name" value="INTEGRAL MEMBRANE HEMOLYSIN-III-LIKE PROTEIN"/>
    <property type="match status" value="1"/>
</dbReference>
<keyword evidence="3" id="KW-1185">Reference proteome</keyword>
<dbReference type="EMBL" id="BQKI01000007">
    <property type="protein sequence ID" value="GJM99441.1"/>
    <property type="molecule type" value="Genomic_DNA"/>
</dbReference>
<name>A0AAV5CNI7_ELECO</name>
<feature type="region of interest" description="Disordered" evidence="1">
    <location>
        <begin position="106"/>
        <end position="136"/>
    </location>
</feature>
<accession>A0AAV5CNI7</accession>
<comment type="caution">
    <text evidence="2">The sequence shown here is derived from an EMBL/GenBank/DDBJ whole genome shotgun (WGS) entry which is preliminary data.</text>
</comment>
<organism evidence="2 3">
    <name type="scientific">Eleusine coracana subsp. coracana</name>
    <dbReference type="NCBI Taxonomy" id="191504"/>
    <lineage>
        <taxon>Eukaryota</taxon>
        <taxon>Viridiplantae</taxon>
        <taxon>Streptophyta</taxon>
        <taxon>Embryophyta</taxon>
        <taxon>Tracheophyta</taxon>
        <taxon>Spermatophyta</taxon>
        <taxon>Magnoliopsida</taxon>
        <taxon>Liliopsida</taxon>
        <taxon>Poales</taxon>
        <taxon>Poaceae</taxon>
        <taxon>PACMAD clade</taxon>
        <taxon>Chloridoideae</taxon>
        <taxon>Cynodonteae</taxon>
        <taxon>Eleusininae</taxon>
        <taxon>Eleusine</taxon>
    </lineage>
</organism>
<dbReference type="Proteomes" id="UP001054889">
    <property type="component" value="Unassembled WGS sequence"/>
</dbReference>
<feature type="region of interest" description="Disordered" evidence="1">
    <location>
        <begin position="50"/>
        <end position="69"/>
    </location>
</feature>